<protein>
    <recommendedName>
        <fullName evidence="2">VWFA domain-containing protein</fullName>
    </recommendedName>
</protein>
<feature type="domain" description="VWFA" evidence="2">
    <location>
        <begin position="445"/>
        <end position="664"/>
    </location>
</feature>
<dbReference type="PANTHER" id="PTHR34706">
    <property type="entry name" value="SLR1338 PROTEIN"/>
    <property type="match status" value="1"/>
</dbReference>
<evidence type="ECO:0000313" key="3">
    <source>
        <dbReference type="EMBL" id="KAK0611978.1"/>
    </source>
</evidence>
<feature type="compositionally biased region" description="Basic and acidic residues" evidence="1">
    <location>
        <begin position="24"/>
        <end position="41"/>
    </location>
</feature>
<dbReference type="InterPro" id="IPR036465">
    <property type="entry name" value="vWFA_dom_sf"/>
</dbReference>
<dbReference type="PANTHER" id="PTHR34706:SF1">
    <property type="entry name" value="VWFA DOMAIN-CONTAINING PROTEIN"/>
    <property type="match status" value="1"/>
</dbReference>
<evidence type="ECO:0000259" key="2">
    <source>
        <dbReference type="PROSITE" id="PS50234"/>
    </source>
</evidence>
<dbReference type="InterPro" id="IPR002035">
    <property type="entry name" value="VWF_A"/>
</dbReference>
<dbReference type="Gene3D" id="3.40.50.410">
    <property type="entry name" value="von Willebrand factor, type A domain"/>
    <property type="match status" value="1"/>
</dbReference>
<gene>
    <name evidence="3" type="ORF">B0T14DRAFT_548929</name>
</gene>
<reference evidence="3" key="1">
    <citation type="submission" date="2023-06" db="EMBL/GenBank/DDBJ databases">
        <title>Genome-scale phylogeny and comparative genomics of the fungal order Sordariales.</title>
        <authorList>
            <consortium name="Lawrence Berkeley National Laboratory"/>
            <person name="Hensen N."/>
            <person name="Bonometti L."/>
            <person name="Westerberg I."/>
            <person name="Brannstrom I.O."/>
            <person name="Guillou S."/>
            <person name="Cros-Aarteil S."/>
            <person name="Calhoun S."/>
            <person name="Haridas S."/>
            <person name="Kuo A."/>
            <person name="Mondo S."/>
            <person name="Pangilinan J."/>
            <person name="Riley R."/>
            <person name="Labutti K."/>
            <person name="Andreopoulos B."/>
            <person name="Lipzen A."/>
            <person name="Chen C."/>
            <person name="Yanf M."/>
            <person name="Daum C."/>
            <person name="Ng V."/>
            <person name="Clum A."/>
            <person name="Steindorff A."/>
            <person name="Ohm R."/>
            <person name="Martin F."/>
            <person name="Silar P."/>
            <person name="Natvig D."/>
            <person name="Lalanne C."/>
            <person name="Gautier V."/>
            <person name="Ament-Velasquez S.L."/>
            <person name="Kruys A."/>
            <person name="Hutchinson M.I."/>
            <person name="Powell A.J."/>
            <person name="Barry K."/>
            <person name="Miller A.N."/>
            <person name="Grigoriev I.V."/>
            <person name="Debuchy R."/>
            <person name="Gladieux P."/>
            <person name="Thoren M.H."/>
            <person name="Johannesson H."/>
        </authorList>
    </citation>
    <scope>NUCLEOTIDE SEQUENCE</scope>
    <source>
        <strain evidence="3">CBS 606.72</strain>
    </source>
</reference>
<accession>A0AA39TYP2</accession>
<feature type="region of interest" description="Disordered" evidence="1">
    <location>
        <begin position="335"/>
        <end position="410"/>
    </location>
</feature>
<feature type="region of interest" description="Disordered" evidence="1">
    <location>
        <begin position="1"/>
        <end position="41"/>
    </location>
</feature>
<dbReference type="InterPro" id="IPR029058">
    <property type="entry name" value="AB_hydrolase_fold"/>
</dbReference>
<comment type="caution">
    <text evidence="3">The sequence shown here is derived from an EMBL/GenBank/DDBJ whole genome shotgun (WGS) entry which is preliminary data.</text>
</comment>
<dbReference type="PROSITE" id="PS50234">
    <property type="entry name" value="VWFA"/>
    <property type="match status" value="1"/>
</dbReference>
<dbReference type="SUPFAM" id="SSF53474">
    <property type="entry name" value="alpha/beta-Hydrolases"/>
    <property type="match status" value="1"/>
</dbReference>
<dbReference type="Proteomes" id="UP001175000">
    <property type="component" value="Unassembled WGS sequence"/>
</dbReference>
<organism evidence="3 4">
    <name type="scientific">Immersiella caudata</name>
    <dbReference type="NCBI Taxonomy" id="314043"/>
    <lineage>
        <taxon>Eukaryota</taxon>
        <taxon>Fungi</taxon>
        <taxon>Dikarya</taxon>
        <taxon>Ascomycota</taxon>
        <taxon>Pezizomycotina</taxon>
        <taxon>Sordariomycetes</taxon>
        <taxon>Sordariomycetidae</taxon>
        <taxon>Sordariales</taxon>
        <taxon>Lasiosphaeriaceae</taxon>
        <taxon>Immersiella</taxon>
    </lineage>
</organism>
<dbReference type="AlphaFoldDB" id="A0AA39TYP2"/>
<dbReference type="EMBL" id="JAULSU010000007">
    <property type="protein sequence ID" value="KAK0611978.1"/>
    <property type="molecule type" value="Genomic_DNA"/>
</dbReference>
<dbReference type="Gene3D" id="3.40.50.1820">
    <property type="entry name" value="alpha/beta hydrolase"/>
    <property type="match status" value="1"/>
</dbReference>
<feature type="compositionally biased region" description="Polar residues" evidence="1">
    <location>
        <begin position="388"/>
        <end position="410"/>
    </location>
</feature>
<name>A0AA39TYP2_9PEZI</name>
<feature type="compositionally biased region" description="Low complexity" evidence="1">
    <location>
        <begin position="338"/>
        <end position="358"/>
    </location>
</feature>
<dbReference type="SUPFAM" id="SSF53300">
    <property type="entry name" value="vWA-like"/>
    <property type="match status" value="1"/>
</dbReference>
<proteinExistence type="predicted"/>
<sequence>MQSPQQHPQLDRVLPQGPRVPCPRRQDHGERRVPGRNHLAEHDDPQFDVYFIHGLGGHAYRSWSNDRDLPFPQMWPKDFFPNDVGSRPVNPKDPSGPKLAGRFSTVGYRASALDTWSATTTIKKAAENLINTIQTNRPVRSTRPMYFVCHSLGGLVTCQALLYALRPNEDGLSAERQAAYRNVFFQDGQCLVKGIFFFGTPFEVSKLANYASRIVKFLKGNTALVDSLQVKSSDLTAIVTKFNQLRSGAETKIPLIIAFESLPMYGVKFVTEPESAMGSFNLQTIGVDGDHRTMIKFPHNQDKSYREVSELMIRAIQATLSGSATTAYTVSSLPPYPGSSHPSSPPSSSSSSSYSSPPMQEEPTLPPSLPRISQSFPVRPRVPEERPLSSNPFLSDLRSNNPYSNTTAAPTPIQFSSLALSQSDQQHQEQRREDRNEFALLSQFDTVFLLDDTASMTEPIISHPNTDDQGTEKTPQQTKWDQLVESLQYTVSAVCRYDANGVDVFFMCNDSKHETNITDGQRIIDLLTREVTPDETGGGTFISSQLHTILAMYMGRYTNWKGYVQRLMEKPEMLNLIVITDGEANDKESVEDVIVSTARELDEMHAHPTQVGIQFLQIGTDENAARWLAELDNSLKARHGIRDMVDTRPWDSPREMGRPLRERIAQILLGAISSAKDRESPGQPRHHT</sequence>
<evidence type="ECO:0000313" key="4">
    <source>
        <dbReference type="Proteomes" id="UP001175000"/>
    </source>
</evidence>
<evidence type="ECO:0000256" key="1">
    <source>
        <dbReference type="SAM" id="MobiDB-lite"/>
    </source>
</evidence>
<keyword evidence="4" id="KW-1185">Reference proteome</keyword>